<dbReference type="SMART" id="SM00283">
    <property type="entry name" value="MA"/>
    <property type="match status" value="1"/>
</dbReference>
<dbReference type="SUPFAM" id="SSF58104">
    <property type="entry name" value="Methyl-accepting chemotaxis protein (MCP) signaling domain"/>
    <property type="match status" value="1"/>
</dbReference>
<feature type="transmembrane region" description="Helical" evidence="6">
    <location>
        <begin position="317"/>
        <end position="341"/>
    </location>
</feature>
<reference evidence="9 10" key="1">
    <citation type="submission" date="2017-02" db="EMBL/GenBank/DDBJ databases">
        <authorList>
            <person name="Peterson S.W."/>
        </authorList>
    </citation>
    <scope>NUCLEOTIDE SEQUENCE [LARGE SCALE GENOMIC DNA]</scope>
    <source>
        <strain evidence="9 10">USBA 369</strain>
    </source>
</reference>
<dbReference type="PANTHER" id="PTHR43531:SF11">
    <property type="entry name" value="METHYL-ACCEPTING CHEMOTAXIS PROTEIN 3"/>
    <property type="match status" value="1"/>
</dbReference>
<dbReference type="PROSITE" id="PS50111">
    <property type="entry name" value="CHEMOTAXIS_TRANSDUC_2"/>
    <property type="match status" value="1"/>
</dbReference>
<dbReference type="CDD" id="cd12913">
    <property type="entry name" value="PDC1_MCP_like"/>
    <property type="match status" value="1"/>
</dbReference>
<dbReference type="EMBL" id="FUXL01000003">
    <property type="protein sequence ID" value="SJZ78864.1"/>
    <property type="molecule type" value="Genomic_DNA"/>
</dbReference>
<evidence type="ECO:0000256" key="1">
    <source>
        <dbReference type="ARBA" id="ARBA00004370"/>
    </source>
</evidence>
<keyword evidence="6" id="KW-0472">Membrane</keyword>
<dbReference type="STRING" id="1365950.SAMN05428963_10337"/>
<dbReference type="SMART" id="SM00304">
    <property type="entry name" value="HAMP"/>
    <property type="match status" value="2"/>
</dbReference>
<keyword evidence="2" id="KW-0145">Chemotaxis</keyword>
<gene>
    <name evidence="9" type="ORF">SAMN05428963_10337</name>
</gene>
<dbReference type="InterPro" id="IPR003660">
    <property type="entry name" value="HAMP_dom"/>
</dbReference>
<evidence type="ECO:0000259" key="7">
    <source>
        <dbReference type="PROSITE" id="PS50111"/>
    </source>
</evidence>
<dbReference type="Gene3D" id="3.30.450.20">
    <property type="entry name" value="PAS domain"/>
    <property type="match status" value="2"/>
</dbReference>
<dbReference type="OrthoDB" id="1776073at2"/>
<dbReference type="PANTHER" id="PTHR43531">
    <property type="entry name" value="PROTEIN ICFG"/>
    <property type="match status" value="1"/>
</dbReference>
<feature type="domain" description="HAMP" evidence="8">
    <location>
        <begin position="426"/>
        <end position="472"/>
    </location>
</feature>
<dbReference type="PROSITE" id="PS50885">
    <property type="entry name" value="HAMP"/>
    <property type="match status" value="2"/>
</dbReference>
<keyword evidence="6" id="KW-0812">Transmembrane</keyword>
<dbReference type="Gene3D" id="6.10.340.10">
    <property type="match status" value="1"/>
</dbReference>
<evidence type="ECO:0000256" key="2">
    <source>
        <dbReference type="ARBA" id="ARBA00022500"/>
    </source>
</evidence>
<evidence type="ECO:0000313" key="9">
    <source>
        <dbReference type="EMBL" id="SJZ78864.1"/>
    </source>
</evidence>
<feature type="region of interest" description="Disordered" evidence="5">
    <location>
        <begin position="399"/>
        <end position="421"/>
    </location>
</feature>
<evidence type="ECO:0000256" key="4">
    <source>
        <dbReference type="PROSITE-ProRule" id="PRU00284"/>
    </source>
</evidence>
<protein>
    <submittedName>
        <fullName evidence="9">Methyl-accepting chemotaxis sensory transducer with Cache sensor</fullName>
    </submittedName>
</protein>
<feature type="domain" description="Methyl-accepting transducer" evidence="7">
    <location>
        <begin position="477"/>
        <end position="706"/>
    </location>
</feature>
<proteinExistence type="inferred from homology"/>
<evidence type="ECO:0000256" key="3">
    <source>
        <dbReference type="ARBA" id="ARBA00029447"/>
    </source>
</evidence>
<dbReference type="CDD" id="cd11386">
    <property type="entry name" value="MCP_signal"/>
    <property type="match status" value="1"/>
</dbReference>
<feature type="transmembrane region" description="Helical" evidence="6">
    <location>
        <begin position="12"/>
        <end position="33"/>
    </location>
</feature>
<dbReference type="CDD" id="cd06225">
    <property type="entry name" value="HAMP"/>
    <property type="match status" value="1"/>
</dbReference>
<comment type="similarity">
    <text evidence="3">Belongs to the methyl-accepting chemotaxis (MCP) protein family.</text>
</comment>
<dbReference type="SUPFAM" id="SSF158472">
    <property type="entry name" value="HAMP domain-like"/>
    <property type="match status" value="1"/>
</dbReference>
<keyword evidence="4" id="KW-0807">Transducer</keyword>
<dbReference type="GO" id="GO:0006935">
    <property type="term" value="P:chemotaxis"/>
    <property type="evidence" value="ECO:0007669"/>
    <property type="project" value="UniProtKB-KW"/>
</dbReference>
<feature type="domain" description="HAMP" evidence="8">
    <location>
        <begin position="339"/>
        <end position="392"/>
    </location>
</feature>
<dbReference type="GO" id="GO:0007165">
    <property type="term" value="P:signal transduction"/>
    <property type="evidence" value="ECO:0007669"/>
    <property type="project" value="UniProtKB-KW"/>
</dbReference>
<keyword evidence="10" id="KW-1185">Reference proteome</keyword>
<dbReference type="InterPro" id="IPR004089">
    <property type="entry name" value="MCPsignal_dom"/>
</dbReference>
<evidence type="ECO:0000313" key="10">
    <source>
        <dbReference type="Proteomes" id="UP000190135"/>
    </source>
</evidence>
<dbReference type="Proteomes" id="UP000190135">
    <property type="component" value="Unassembled WGS sequence"/>
</dbReference>
<accession>A0A1T4NI34</accession>
<dbReference type="Gene3D" id="1.10.287.950">
    <property type="entry name" value="Methyl-accepting chemotaxis protein"/>
    <property type="match status" value="1"/>
</dbReference>
<comment type="subcellular location">
    <subcellularLocation>
        <location evidence="1">Membrane</location>
    </subcellularLocation>
</comment>
<dbReference type="Pfam" id="PF00015">
    <property type="entry name" value="MCPsignal"/>
    <property type="match status" value="1"/>
</dbReference>
<dbReference type="RefSeq" id="WP_131829863.1">
    <property type="nucleotide sequence ID" value="NZ_FUXL01000003.1"/>
</dbReference>
<name>A0A1T4NI34_9HYPH</name>
<dbReference type="InterPro" id="IPR051310">
    <property type="entry name" value="MCP_chemotaxis"/>
</dbReference>
<sequence>MKLRPGSLSAKLMLIAGGTISIIMIVAIGLLVANARRNTERLLLESAQSQAEVVAGKITAELAEAASAAKSMTGAIAAAQQTGMRDRQTIINMLKSNVDNYPNIFGSWMAERPRALDGRTGGEASGFAGSNKDGVFAPYWTKSASGGVDYSTFNVDYDAPWYKLASASGKGAITEPYIASEVKVLMSSIAYPIIVGGKELGVGGVDISLASLQQSLEALHPLGDGRVFLVSGSGNWLVAPDAGLRMKPMEGSDANAVREAMKAVTPRVVGDLVDGQGVAVTRVVLPFAVPDLQQTWATIVEIPTATLEAPARAEAKMLIIGGIVSLVTILAALWLATTFIVKRPLAMLQTSVDRLGQQDYATEVSNQIRGDEIGRFARALESFRHALASGREAEQLAEKERQQAERQRGANEAERAANAEEQGQVVAAVGKALSALADGDLTHKLDRAFPPAYEALRHDFNRTVERLRETIGMVRKAVAGIDSGSEEIASASQDLARRTEGQAASLEETAAALNEITARVRESADLAKAVAGAVRDARQDAERSGEIVHNTIEAMNQISASSDEIGKIIGVIDDIAFQTNLLALNAGVEAARAGEAGKGFAVVATEVRALAQRSADAAKQIKTLISSSAHQVHSGVELVGLAGQALERIAEQVTAMDGRVQSIAETAKGQAVGLGEVNVAVGQMDQVTQQNAAMVEEATAASQTLRQEAEALSRLVAAFKTADGAGGFASSARRNSLRAA</sequence>
<dbReference type="GO" id="GO:0016020">
    <property type="term" value="C:membrane"/>
    <property type="evidence" value="ECO:0007669"/>
    <property type="project" value="UniProtKB-SubCell"/>
</dbReference>
<evidence type="ECO:0000259" key="8">
    <source>
        <dbReference type="PROSITE" id="PS50885"/>
    </source>
</evidence>
<dbReference type="Pfam" id="PF22673">
    <property type="entry name" value="MCP-like_PDC_1"/>
    <property type="match status" value="1"/>
</dbReference>
<organism evidence="9 10">
    <name type="scientific">Consotaella salsifontis</name>
    <dbReference type="NCBI Taxonomy" id="1365950"/>
    <lineage>
        <taxon>Bacteria</taxon>
        <taxon>Pseudomonadati</taxon>
        <taxon>Pseudomonadota</taxon>
        <taxon>Alphaproteobacteria</taxon>
        <taxon>Hyphomicrobiales</taxon>
        <taxon>Aurantimonadaceae</taxon>
        <taxon>Consotaella</taxon>
    </lineage>
</organism>
<dbReference type="FunFam" id="1.10.287.950:FF:000001">
    <property type="entry name" value="Methyl-accepting chemotaxis sensory transducer"/>
    <property type="match status" value="1"/>
</dbReference>
<dbReference type="AlphaFoldDB" id="A0A1T4NI34"/>
<evidence type="ECO:0000256" key="6">
    <source>
        <dbReference type="SAM" id="Phobius"/>
    </source>
</evidence>
<keyword evidence="6" id="KW-1133">Transmembrane helix</keyword>
<evidence type="ECO:0000256" key="5">
    <source>
        <dbReference type="SAM" id="MobiDB-lite"/>
    </source>
</evidence>
<feature type="compositionally biased region" description="Basic and acidic residues" evidence="5">
    <location>
        <begin position="399"/>
        <end position="418"/>
    </location>
</feature>